<evidence type="ECO:0000259" key="1">
    <source>
        <dbReference type="PROSITE" id="PS50004"/>
    </source>
</evidence>
<dbReference type="Proteomes" id="UP000663868">
    <property type="component" value="Unassembled WGS sequence"/>
</dbReference>
<evidence type="ECO:0000313" key="3">
    <source>
        <dbReference type="Proteomes" id="UP000663868"/>
    </source>
</evidence>
<name>A0A820KLY6_9BILA</name>
<dbReference type="Pfam" id="PF00168">
    <property type="entry name" value="C2"/>
    <property type="match status" value="1"/>
</dbReference>
<proteinExistence type="predicted"/>
<dbReference type="AlphaFoldDB" id="A0A820KLY6"/>
<dbReference type="EMBL" id="CAJOBB010017880">
    <property type="protein sequence ID" value="CAF4343536.1"/>
    <property type="molecule type" value="Genomic_DNA"/>
</dbReference>
<feature type="domain" description="C2" evidence="1">
    <location>
        <begin position="1"/>
        <end position="86"/>
    </location>
</feature>
<sequence>MLKVIVHNAEHVPNSERFTNIDPMVVVIFQGITKQTTWQRSTCDPKWDETLEFPLNDVPIIISDRNVRELQTSNSINSSNKSASLR</sequence>
<comment type="caution">
    <text evidence="2">The sequence shown here is derived from an EMBL/GenBank/DDBJ whole genome shotgun (WGS) entry which is preliminary data.</text>
</comment>
<reference evidence="2" key="1">
    <citation type="submission" date="2021-02" db="EMBL/GenBank/DDBJ databases">
        <authorList>
            <person name="Nowell W R."/>
        </authorList>
    </citation>
    <scope>NUCLEOTIDE SEQUENCE</scope>
</reference>
<dbReference type="CDD" id="cd00030">
    <property type="entry name" value="C2"/>
    <property type="match status" value="1"/>
</dbReference>
<organism evidence="2 3">
    <name type="scientific">Adineta steineri</name>
    <dbReference type="NCBI Taxonomy" id="433720"/>
    <lineage>
        <taxon>Eukaryota</taxon>
        <taxon>Metazoa</taxon>
        <taxon>Spiralia</taxon>
        <taxon>Gnathifera</taxon>
        <taxon>Rotifera</taxon>
        <taxon>Eurotatoria</taxon>
        <taxon>Bdelloidea</taxon>
        <taxon>Adinetida</taxon>
        <taxon>Adinetidae</taxon>
        <taxon>Adineta</taxon>
    </lineage>
</organism>
<evidence type="ECO:0000313" key="2">
    <source>
        <dbReference type="EMBL" id="CAF4343536.1"/>
    </source>
</evidence>
<dbReference type="InterPro" id="IPR000008">
    <property type="entry name" value="C2_dom"/>
</dbReference>
<dbReference type="PROSITE" id="PS50004">
    <property type="entry name" value="C2"/>
    <property type="match status" value="1"/>
</dbReference>
<gene>
    <name evidence="2" type="ORF">KXQ929_LOCUS47855</name>
</gene>
<feature type="non-terminal residue" evidence="2">
    <location>
        <position position="86"/>
    </location>
</feature>
<dbReference type="InterPro" id="IPR035892">
    <property type="entry name" value="C2_domain_sf"/>
</dbReference>
<dbReference type="Gene3D" id="2.60.40.150">
    <property type="entry name" value="C2 domain"/>
    <property type="match status" value="1"/>
</dbReference>
<dbReference type="SUPFAM" id="SSF49562">
    <property type="entry name" value="C2 domain (Calcium/lipid-binding domain, CaLB)"/>
    <property type="match status" value="1"/>
</dbReference>
<protein>
    <recommendedName>
        <fullName evidence="1">C2 domain-containing protein</fullName>
    </recommendedName>
</protein>
<accession>A0A820KLY6</accession>